<gene>
    <name evidence="2" type="ORF">Cba03nite_70910</name>
</gene>
<evidence type="ECO:0000313" key="2">
    <source>
        <dbReference type="EMBL" id="GIF85742.1"/>
    </source>
</evidence>
<keyword evidence="3" id="KW-1185">Reference proteome</keyword>
<accession>A0A8J3JJ67</accession>
<name>A0A8J3JJ67_9ACTN</name>
<keyword evidence="1" id="KW-0812">Transmembrane</keyword>
<evidence type="ECO:0000256" key="1">
    <source>
        <dbReference type="SAM" id="Phobius"/>
    </source>
</evidence>
<dbReference type="Proteomes" id="UP000601223">
    <property type="component" value="Unassembled WGS sequence"/>
</dbReference>
<keyword evidence="1" id="KW-0472">Membrane</keyword>
<keyword evidence="1" id="KW-1133">Transmembrane helix</keyword>
<sequence length="233" mass="26630">MAFPAEARRVRDDSLPPPTRLLALKRCISAYAPFGYHATLKLLTDLHGPLTEPSALLAALRTLESSRRSWRRSLLALGRHRRAIRRLGRRPARATLRRREAELIGGYSWPGGLMPGRRRARQQWRDHQVETPFLVSQGVLAPGECRVERVRLGRDHYRMERRRDNAAVALALAVCVPLLAVIVTGGVLLIKPLELSEAEFVTGFTVVTVPLFYLYDVLRWLFERWLERRAAVR</sequence>
<organism evidence="2 3">
    <name type="scientific">Catellatospora bangladeshensis</name>
    <dbReference type="NCBI Taxonomy" id="310355"/>
    <lineage>
        <taxon>Bacteria</taxon>
        <taxon>Bacillati</taxon>
        <taxon>Actinomycetota</taxon>
        <taxon>Actinomycetes</taxon>
        <taxon>Micromonosporales</taxon>
        <taxon>Micromonosporaceae</taxon>
        <taxon>Catellatospora</taxon>
    </lineage>
</organism>
<feature type="transmembrane region" description="Helical" evidence="1">
    <location>
        <begin position="166"/>
        <end position="190"/>
    </location>
</feature>
<protein>
    <submittedName>
        <fullName evidence="2">Uncharacterized protein</fullName>
    </submittedName>
</protein>
<dbReference type="AlphaFoldDB" id="A0A8J3JJ67"/>
<comment type="caution">
    <text evidence="2">The sequence shown here is derived from an EMBL/GenBank/DDBJ whole genome shotgun (WGS) entry which is preliminary data.</text>
</comment>
<dbReference type="EMBL" id="BONF01000052">
    <property type="protein sequence ID" value="GIF85742.1"/>
    <property type="molecule type" value="Genomic_DNA"/>
</dbReference>
<evidence type="ECO:0000313" key="3">
    <source>
        <dbReference type="Proteomes" id="UP000601223"/>
    </source>
</evidence>
<dbReference type="RefSeq" id="WP_203756093.1">
    <property type="nucleotide sequence ID" value="NZ_BONF01000052.1"/>
</dbReference>
<feature type="transmembrane region" description="Helical" evidence="1">
    <location>
        <begin position="202"/>
        <end position="222"/>
    </location>
</feature>
<reference evidence="2 3" key="1">
    <citation type="submission" date="2021-01" db="EMBL/GenBank/DDBJ databases">
        <title>Whole genome shotgun sequence of Catellatospora bangladeshensis NBRC 107357.</title>
        <authorList>
            <person name="Komaki H."/>
            <person name="Tamura T."/>
        </authorList>
    </citation>
    <scope>NUCLEOTIDE SEQUENCE [LARGE SCALE GENOMIC DNA]</scope>
    <source>
        <strain evidence="2 3">NBRC 107357</strain>
    </source>
</reference>
<proteinExistence type="predicted"/>